<evidence type="ECO:0000259" key="5">
    <source>
        <dbReference type="Pfam" id="PF00931"/>
    </source>
</evidence>
<evidence type="ECO:0000313" key="9">
    <source>
        <dbReference type="Proteomes" id="UP001189122"/>
    </source>
</evidence>
<protein>
    <recommendedName>
        <fullName evidence="10">NB-ARC domain-containing protein</fullName>
    </recommendedName>
</protein>
<feature type="compositionally biased region" description="Basic and acidic residues" evidence="4">
    <location>
        <begin position="687"/>
        <end position="696"/>
    </location>
</feature>
<dbReference type="PANTHER" id="PTHR23155:SF1232">
    <property type="entry name" value="OS09G0270700 PROTEIN"/>
    <property type="match status" value="1"/>
</dbReference>
<dbReference type="InterPro" id="IPR044974">
    <property type="entry name" value="Disease_R_plants"/>
</dbReference>
<sequence>MKERYGIKTTKGDNPSVANETLQNLADSSHFIDDEEIVGIKKNKKLLVQWLLDREPHRTVIAVWGMVGLGKTTLVSKVYRSKIIKAHFDCHAWVTFFKEKEGVIPQHIDTLGRRDLIQILHDYLEEKKYLIILDDVCGTDVWNELRDSFLDNGHGSRIILTTRYQNVASLATRNRVMELEHLSEGEAWFLFCRRAFWKDKERECSGGGEPGQGTGEQMSRPPLGYSVDRELLHSGAQLARSTRVPKELLSLLRDFPENYPIKRKRLIRLWVAEGFIKKRGKRSMEEVAEDNLNELIQRCMLQVTERNDFGRVRACRMNAIMRELALSISEREDFYSVRGPTDTSSANDAPDCRRTMLHLRSFIYFDTTIFPMKLSFKLLRVLDLQGTLLESVPDGVFTLFNLYYLGLRKTRIRKIPKSIKRLINLQTLDLAYTKIKSLPDGIAELKKLRHLFVHTIGDQTHKSFSEFSGFPAPRGIWDLKDLQTLQGVEAGGKMVRKLKQMTQLRSFRIMKVRAIHCGDLSAAITEMTQLHRLDIVAAEEKESLNIQSISVPSPHLEKLTFRAKLEVPPKWEDPLPSICKLPNLVFLLLVRAYDGPRLVFQEGWFPKLKDLRLVDMDHLQQLEIEKVALPKLRQLNLVRCGTLMAVPQGIWYLQKLEMLYLEEMPQEFVGTLRSRNHGKDGLLKRHQSEGLDDHTKIPRSHLQSHMVPERW</sequence>
<comment type="caution">
    <text evidence="8">The sequence shown here is derived from an EMBL/GenBank/DDBJ whole genome shotgun (WGS) entry which is preliminary data.</text>
</comment>
<dbReference type="InterPro" id="IPR003591">
    <property type="entry name" value="Leu-rich_rpt_typical-subtyp"/>
</dbReference>
<evidence type="ECO:0000259" key="6">
    <source>
        <dbReference type="Pfam" id="PF23559"/>
    </source>
</evidence>
<evidence type="ECO:0000259" key="7">
    <source>
        <dbReference type="Pfam" id="PF23598"/>
    </source>
</evidence>
<accession>A0ABN7EDF8</accession>
<evidence type="ECO:0000256" key="1">
    <source>
        <dbReference type="ARBA" id="ARBA00022614"/>
    </source>
</evidence>
<feature type="domain" description="Disease resistance R13L4/SHOC-2-like LRR" evidence="7">
    <location>
        <begin position="358"/>
        <end position="580"/>
    </location>
</feature>
<dbReference type="Pfam" id="PF23559">
    <property type="entry name" value="WHD_DRP"/>
    <property type="match status" value="1"/>
</dbReference>
<dbReference type="Gene3D" id="1.10.10.10">
    <property type="entry name" value="Winged helix-like DNA-binding domain superfamily/Winged helix DNA-binding domain"/>
    <property type="match status" value="1"/>
</dbReference>
<evidence type="ECO:0008006" key="10">
    <source>
        <dbReference type="Google" id="ProtNLM"/>
    </source>
</evidence>
<dbReference type="PANTHER" id="PTHR23155">
    <property type="entry name" value="DISEASE RESISTANCE PROTEIN RP"/>
    <property type="match status" value="1"/>
</dbReference>
<keyword evidence="2" id="KW-0677">Repeat</keyword>
<dbReference type="InterPro" id="IPR036388">
    <property type="entry name" value="WH-like_DNA-bd_sf"/>
</dbReference>
<keyword evidence="1" id="KW-0433">Leucine-rich repeat</keyword>
<dbReference type="InterPro" id="IPR001611">
    <property type="entry name" value="Leu-rich_rpt"/>
</dbReference>
<feature type="domain" description="Disease resistance protein winged helix" evidence="6">
    <location>
        <begin position="255"/>
        <end position="325"/>
    </location>
</feature>
<dbReference type="InterPro" id="IPR027417">
    <property type="entry name" value="P-loop_NTPase"/>
</dbReference>
<dbReference type="SMART" id="SM00369">
    <property type="entry name" value="LRR_TYP"/>
    <property type="match status" value="2"/>
</dbReference>
<dbReference type="InterPro" id="IPR032675">
    <property type="entry name" value="LRR_dom_sf"/>
</dbReference>
<keyword evidence="9" id="KW-1185">Reference proteome</keyword>
<dbReference type="Proteomes" id="UP001189122">
    <property type="component" value="Unassembled WGS sequence"/>
</dbReference>
<dbReference type="SUPFAM" id="SSF52058">
    <property type="entry name" value="L domain-like"/>
    <property type="match status" value="1"/>
</dbReference>
<evidence type="ECO:0000256" key="3">
    <source>
        <dbReference type="ARBA" id="ARBA00022821"/>
    </source>
</evidence>
<keyword evidence="3" id="KW-0611">Plant defense</keyword>
<feature type="domain" description="NB-ARC" evidence="5">
    <location>
        <begin position="43"/>
        <end position="199"/>
    </location>
</feature>
<evidence type="ECO:0000256" key="4">
    <source>
        <dbReference type="SAM" id="MobiDB-lite"/>
    </source>
</evidence>
<evidence type="ECO:0000313" key="8">
    <source>
        <dbReference type="EMBL" id="CAA6675582.1"/>
    </source>
</evidence>
<organism evidence="8 9">
    <name type="scientific">Spirodela intermedia</name>
    <name type="common">Intermediate duckweed</name>
    <dbReference type="NCBI Taxonomy" id="51605"/>
    <lineage>
        <taxon>Eukaryota</taxon>
        <taxon>Viridiplantae</taxon>
        <taxon>Streptophyta</taxon>
        <taxon>Embryophyta</taxon>
        <taxon>Tracheophyta</taxon>
        <taxon>Spermatophyta</taxon>
        <taxon>Magnoliopsida</taxon>
        <taxon>Liliopsida</taxon>
        <taxon>Araceae</taxon>
        <taxon>Lemnoideae</taxon>
        <taxon>Spirodela</taxon>
    </lineage>
</organism>
<dbReference type="InterPro" id="IPR058922">
    <property type="entry name" value="WHD_DRP"/>
</dbReference>
<reference evidence="9" key="1">
    <citation type="journal article" date="2020" name="Sci. Rep.">
        <title>Chromosome-scale genome assembly for the duckweed Spirodela intermedia, integrating cytogenetic maps, PacBio and Oxford Nanopore libraries.</title>
        <authorList>
            <person name="Hoang P.T.N."/>
            <person name="Fiebig A."/>
            <person name="Novak P."/>
            <person name="Macas J."/>
            <person name="Cao H.X."/>
            <person name="Stepanenko A."/>
            <person name="Chen G."/>
            <person name="Borisjuk N."/>
            <person name="Scholz U."/>
            <person name="Schubert I."/>
        </authorList>
    </citation>
    <scope>NUCLEOTIDE SEQUENCE [LARGE SCALE GENOMIC DNA]</scope>
</reference>
<evidence type="ECO:0000256" key="2">
    <source>
        <dbReference type="ARBA" id="ARBA00022737"/>
    </source>
</evidence>
<name>A0ABN7EDF8_SPIIN</name>
<dbReference type="Pfam" id="PF00931">
    <property type="entry name" value="NB-ARC"/>
    <property type="match status" value="1"/>
</dbReference>
<dbReference type="InterPro" id="IPR002182">
    <property type="entry name" value="NB-ARC"/>
</dbReference>
<dbReference type="Gene3D" id="3.80.10.10">
    <property type="entry name" value="Ribonuclease Inhibitor"/>
    <property type="match status" value="1"/>
</dbReference>
<dbReference type="PROSITE" id="PS51450">
    <property type="entry name" value="LRR"/>
    <property type="match status" value="1"/>
</dbReference>
<dbReference type="PRINTS" id="PR00364">
    <property type="entry name" value="DISEASERSIST"/>
</dbReference>
<feature type="region of interest" description="Disordered" evidence="4">
    <location>
        <begin position="687"/>
        <end position="711"/>
    </location>
</feature>
<dbReference type="SUPFAM" id="SSF52540">
    <property type="entry name" value="P-loop containing nucleoside triphosphate hydrolases"/>
    <property type="match status" value="1"/>
</dbReference>
<dbReference type="Pfam" id="PF23598">
    <property type="entry name" value="LRR_14"/>
    <property type="match status" value="1"/>
</dbReference>
<dbReference type="Gene3D" id="3.40.50.300">
    <property type="entry name" value="P-loop containing nucleotide triphosphate hydrolases"/>
    <property type="match status" value="1"/>
</dbReference>
<dbReference type="InterPro" id="IPR055414">
    <property type="entry name" value="LRR_R13L4/SHOC2-like"/>
</dbReference>
<proteinExistence type="predicted"/>
<dbReference type="EMBL" id="CACRZD030000367">
    <property type="protein sequence ID" value="CAA6675582.1"/>
    <property type="molecule type" value="Genomic_DNA"/>
</dbReference>
<gene>
    <name evidence="8" type="ORF">SI7747_UN021924</name>
</gene>